<protein>
    <recommendedName>
        <fullName evidence="4">Golgi apparatus membrane protein TVP38</fullName>
    </recommendedName>
    <alternativeName>
        <fullName evidence="5">Golgi apparatus membrane protein tvp38</fullName>
    </alternativeName>
</protein>
<feature type="transmembrane region" description="Helical" evidence="10">
    <location>
        <begin position="113"/>
        <end position="134"/>
    </location>
</feature>
<evidence type="ECO:0000256" key="8">
    <source>
        <dbReference type="ARBA" id="ARBA00023034"/>
    </source>
</evidence>
<evidence type="ECO:0000256" key="3">
    <source>
        <dbReference type="ARBA" id="ARBA00008640"/>
    </source>
</evidence>
<evidence type="ECO:0000256" key="10">
    <source>
        <dbReference type="SAM" id="Phobius"/>
    </source>
</evidence>
<gene>
    <name evidence="12" type="ORF">PDIGIT_LOCUS7260</name>
</gene>
<dbReference type="GO" id="GO:0000139">
    <property type="term" value="C:Golgi membrane"/>
    <property type="evidence" value="ECO:0007669"/>
    <property type="project" value="UniProtKB-SubCell"/>
</dbReference>
<dbReference type="OrthoDB" id="166803at2759"/>
<name>A0A9W4XQW8_9PLEO</name>
<feature type="transmembrane region" description="Helical" evidence="10">
    <location>
        <begin position="88"/>
        <end position="106"/>
    </location>
</feature>
<keyword evidence="8" id="KW-0333">Golgi apparatus</keyword>
<dbReference type="InterPro" id="IPR032816">
    <property type="entry name" value="VTT_dom"/>
</dbReference>
<evidence type="ECO:0000313" key="13">
    <source>
        <dbReference type="Proteomes" id="UP001152607"/>
    </source>
</evidence>
<dbReference type="PANTHER" id="PTHR47549:SF2">
    <property type="entry name" value="GOLGI APPARATUS MEMBRANE PROTEIN TVP38"/>
    <property type="match status" value="1"/>
</dbReference>
<comment type="function">
    <text evidence="1">Golgi membrane protein involved in vesicular trafficking and spindle migration.</text>
</comment>
<evidence type="ECO:0000259" key="11">
    <source>
        <dbReference type="Pfam" id="PF09335"/>
    </source>
</evidence>
<keyword evidence="6 10" id="KW-0812">Transmembrane</keyword>
<dbReference type="Pfam" id="PF09335">
    <property type="entry name" value="VTT_dom"/>
    <property type="match status" value="1"/>
</dbReference>
<evidence type="ECO:0000313" key="12">
    <source>
        <dbReference type="EMBL" id="CAI6334206.1"/>
    </source>
</evidence>
<keyword evidence="9 10" id="KW-0472">Membrane</keyword>
<dbReference type="PANTHER" id="PTHR47549">
    <property type="entry name" value="GOLGI APPARATUS MEMBRANE PROTEIN TVP38-RELATED"/>
    <property type="match status" value="1"/>
</dbReference>
<feature type="transmembrane region" description="Helical" evidence="10">
    <location>
        <begin position="173"/>
        <end position="193"/>
    </location>
</feature>
<evidence type="ECO:0000256" key="4">
    <source>
        <dbReference type="ARBA" id="ARBA00013533"/>
    </source>
</evidence>
<evidence type="ECO:0000256" key="5">
    <source>
        <dbReference type="ARBA" id="ARBA00020673"/>
    </source>
</evidence>
<reference evidence="12" key="1">
    <citation type="submission" date="2023-01" db="EMBL/GenBank/DDBJ databases">
        <authorList>
            <person name="Van Ghelder C."/>
            <person name="Rancurel C."/>
        </authorList>
    </citation>
    <scope>NUCLEOTIDE SEQUENCE</scope>
    <source>
        <strain evidence="12">CNCM I-4278</strain>
    </source>
</reference>
<sequence length="376" mass="42329">MKDETELSLLGRIRQKKNNKPPKEKISGPPIDTDYQPFDWRRMYSKKYIPLWIICWAMLIATILLAVYRDRVIDWLRPFSDRVRDIPAGWLIPVAILFVLSFPPLIGDEIVEILCGVIYGLWAGFGIVALGTYLGQIGNWFAFKYLLRRKAAKLERTDLNYGAMARMVRDSGFWLLCLIRVSAVPPHISTAVFSTCDVKFWHYLISTLFSLPKQIFLVYLGTLLVRSDDKESPEQKRQNTIQTVVAVVIFLITFVMAWFLWRKMKAIKVMLLAEQEERKRAKLGGGRDEEEGAGGEWSAAMDDVRNEGAPVEVHGQGVPPPYDPVPVAPVGENAAYYGNVQHGGGDGGYGYGNNGFDANGYGGHGYDSNGYNSRVH</sequence>
<evidence type="ECO:0000256" key="6">
    <source>
        <dbReference type="ARBA" id="ARBA00022692"/>
    </source>
</evidence>
<comment type="similarity">
    <text evidence="3">Belongs to the TVP38/TMEM64 family.</text>
</comment>
<dbReference type="Proteomes" id="UP001152607">
    <property type="component" value="Unassembled WGS sequence"/>
</dbReference>
<proteinExistence type="inferred from homology"/>
<comment type="subcellular location">
    <subcellularLocation>
        <location evidence="2">Golgi apparatus membrane</location>
        <topology evidence="2">Multi-pass membrane protein</topology>
    </subcellularLocation>
</comment>
<feature type="transmembrane region" description="Helical" evidence="10">
    <location>
        <begin position="240"/>
        <end position="261"/>
    </location>
</feature>
<evidence type="ECO:0000256" key="2">
    <source>
        <dbReference type="ARBA" id="ARBA00004653"/>
    </source>
</evidence>
<comment type="caution">
    <text evidence="12">The sequence shown here is derived from an EMBL/GenBank/DDBJ whole genome shotgun (WGS) entry which is preliminary data.</text>
</comment>
<accession>A0A9W4XQW8</accession>
<dbReference type="AlphaFoldDB" id="A0A9W4XQW8"/>
<feature type="domain" description="VTT" evidence="11">
    <location>
        <begin position="108"/>
        <end position="222"/>
    </location>
</feature>
<evidence type="ECO:0000256" key="9">
    <source>
        <dbReference type="ARBA" id="ARBA00023136"/>
    </source>
</evidence>
<dbReference type="EMBL" id="CAOQHR010000004">
    <property type="protein sequence ID" value="CAI6334206.1"/>
    <property type="molecule type" value="Genomic_DNA"/>
</dbReference>
<feature type="transmembrane region" description="Helical" evidence="10">
    <location>
        <begin position="200"/>
        <end position="220"/>
    </location>
</feature>
<organism evidence="12 13">
    <name type="scientific">Periconia digitata</name>
    <dbReference type="NCBI Taxonomy" id="1303443"/>
    <lineage>
        <taxon>Eukaryota</taxon>
        <taxon>Fungi</taxon>
        <taxon>Dikarya</taxon>
        <taxon>Ascomycota</taxon>
        <taxon>Pezizomycotina</taxon>
        <taxon>Dothideomycetes</taxon>
        <taxon>Pleosporomycetidae</taxon>
        <taxon>Pleosporales</taxon>
        <taxon>Massarineae</taxon>
        <taxon>Periconiaceae</taxon>
        <taxon>Periconia</taxon>
    </lineage>
</organism>
<keyword evidence="13" id="KW-1185">Reference proteome</keyword>
<keyword evidence="7 10" id="KW-1133">Transmembrane helix</keyword>
<feature type="transmembrane region" description="Helical" evidence="10">
    <location>
        <begin position="48"/>
        <end position="68"/>
    </location>
</feature>
<dbReference type="InterPro" id="IPR051076">
    <property type="entry name" value="Golgi_membrane_TVP38/TMEM64"/>
</dbReference>
<evidence type="ECO:0000256" key="1">
    <source>
        <dbReference type="ARBA" id="ARBA00002978"/>
    </source>
</evidence>
<evidence type="ECO:0000256" key="7">
    <source>
        <dbReference type="ARBA" id="ARBA00022989"/>
    </source>
</evidence>